<comment type="caution">
    <text evidence="1">The sequence shown here is derived from an EMBL/GenBank/DDBJ whole genome shotgun (WGS) entry which is preliminary data.</text>
</comment>
<accession>A0AC61R3Q4</accession>
<evidence type="ECO:0000313" key="2">
    <source>
        <dbReference type="Proteomes" id="UP000307720"/>
    </source>
</evidence>
<reference evidence="1" key="1">
    <citation type="submission" date="2019-04" db="EMBL/GenBank/DDBJ databases">
        <title>Microbes associate with the intestines of laboratory mice.</title>
        <authorList>
            <person name="Navarre W."/>
            <person name="Wong E."/>
            <person name="Huang K."/>
            <person name="Tropini C."/>
            <person name="Ng K."/>
            <person name="Yu B."/>
        </authorList>
    </citation>
    <scope>NUCLEOTIDE SEQUENCE</scope>
    <source>
        <strain evidence="1">NM72_1-8</strain>
    </source>
</reference>
<dbReference type="EMBL" id="SRZB01000002">
    <property type="protein sequence ID" value="TGY00300.1"/>
    <property type="molecule type" value="Genomic_DNA"/>
</dbReference>
<protein>
    <submittedName>
        <fullName evidence="1">U32 family peptidase</fullName>
    </submittedName>
</protein>
<sequence length="781" mass="87908">MRAELLAPAGTYESLKAAVAAGADAVYAGGARFGARAYAENFTEEALLKAIDFCHLHGSKLYLTVNTLLKDAEIEELYDYLLPYYREGLDAVIVQDIGVLKYIREAFPKLDIHASTQMTLCGADGAKFLASAGASRIVTSRELSLEEIRAIHRETSIEIESFVHGALCYCYSGQCLTSSLIGGRSGNRGRCAQPCRLPYQAEGREGFLLSPKDICTLEILPEILDAGVYSLKIEGRMKRAEYTAGVVRIYRKYLDIVLAHGRKEYQVSEYDKKELMALYNRGGFSTGYYEMRNGREMMSMKRANHFGTEAARVTAVRRGSLTVRALEPLHKGDMLENTVLSGDTAQGASLSLKLPESELRGIKPGMILHRTRDEFLLAELNRKYIQTERKEKINGKLMISGGQPVILNVIMGKISISVKGEVPQVSQNRPLSALAVKKQIEKTGNTPFVFEHLEIHLEDGLFLPLQCLNELRRRALDELERKLTGVWKRNNAGKKTHIKLPHNAERAAHRLNASVETTAQLEALCKVPGISNIYIECTILETPLRTEQAEKWAGLCHAAGKSCYYVLPRIFRADTKALYSGHESLKALELFDGVLFRNYEEFFFLQKYGYTKARIPDYNMYTYNRYAEEFWKERGIAQTTAPLELNDRELAVRGCKNSEILVYGHLPMMVSAQCVRKNVDKCRKQSGFLYLKDRKGKRFPVKNSCSFCYNVIYNHVPLALFGNKKELDALAPASLRLSFTIEPPEKAAGIAQAFAEKFVEVRNIEYDFGDFTRGHFKRGVE</sequence>
<organism evidence="1 2">
    <name type="scientific">Hominisplanchenecus murintestinalis</name>
    <dbReference type="NCBI Taxonomy" id="2941517"/>
    <lineage>
        <taxon>Bacteria</taxon>
        <taxon>Bacillati</taxon>
        <taxon>Bacillota</taxon>
        <taxon>Clostridia</taxon>
        <taxon>Lachnospirales</taxon>
        <taxon>Lachnospiraceae</taxon>
        <taxon>Hominisplanchenecus</taxon>
    </lineage>
</organism>
<name>A0AC61R3Q4_9FIRM</name>
<proteinExistence type="predicted"/>
<keyword evidence="2" id="KW-1185">Reference proteome</keyword>
<dbReference type="Proteomes" id="UP000307720">
    <property type="component" value="Unassembled WGS sequence"/>
</dbReference>
<evidence type="ECO:0000313" key="1">
    <source>
        <dbReference type="EMBL" id="TGY00300.1"/>
    </source>
</evidence>
<gene>
    <name evidence="1" type="ORF">E5357_01995</name>
</gene>